<feature type="domain" description="Protein kinase" evidence="14">
    <location>
        <begin position="14"/>
        <end position="272"/>
    </location>
</feature>
<dbReference type="Gene3D" id="1.10.510.10">
    <property type="entry name" value="Transferase(Phosphotransferase) domain 1"/>
    <property type="match status" value="1"/>
</dbReference>
<evidence type="ECO:0000256" key="8">
    <source>
        <dbReference type="ARBA" id="ARBA00022840"/>
    </source>
</evidence>
<feature type="region of interest" description="Disordered" evidence="13">
    <location>
        <begin position="888"/>
        <end position="918"/>
    </location>
</feature>
<evidence type="ECO:0000256" key="1">
    <source>
        <dbReference type="ARBA" id="ARBA00001946"/>
    </source>
</evidence>
<evidence type="ECO:0000256" key="4">
    <source>
        <dbReference type="ARBA" id="ARBA00022553"/>
    </source>
</evidence>
<dbReference type="AlphaFoldDB" id="A0A7E4VGJ3"/>
<evidence type="ECO:0000259" key="14">
    <source>
        <dbReference type="PROSITE" id="PS50011"/>
    </source>
</evidence>
<evidence type="ECO:0000256" key="10">
    <source>
        <dbReference type="PIRSR" id="PIRSR038172-1"/>
    </source>
</evidence>
<dbReference type="Pfam" id="PF00069">
    <property type="entry name" value="Pkinase"/>
    <property type="match status" value="1"/>
</dbReference>
<keyword evidence="6 9" id="KW-0547">Nucleotide-binding</keyword>
<dbReference type="SMART" id="SM00220">
    <property type="entry name" value="S_TKc"/>
    <property type="match status" value="1"/>
</dbReference>
<evidence type="ECO:0000256" key="2">
    <source>
        <dbReference type="ARBA" id="ARBA00008874"/>
    </source>
</evidence>
<keyword evidence="8 9" id="KW-0067">ATP-binding</keyword>
<dbReference type="Pfam" id="PF00780">
    <property type="entry name" value="CNH"/>
    <property type="match status" value="1"/>
</dbReference>
<feature type="compositionally biased region" description="Polar residues" evidence="13">
    <location>
        <begin position="904"/>
        <end position="918"/>
    </location>
</feature>
<evidence type="ECO:0000256" key="12">
    <source>
        <dbReference type="PROSITE-ProRule" id="PRU10141"/>
    </source>
</evidence>
<dbReference type="InterPro" id="IPR001180">
    <property type="entry name" value="CNH_dom"/>
</dbReference>
<organism evidence="16 17">
    <name type="scientific">Panagrellus redivivus</name>
    <name type="common">Microworm</name>
    <dbReference type="NCBI Taxonomy" id="6233"/>
    <lineage>
        <taxon>Eukaryota</taxon>
        <taxon>Metazoa</taxon>
        <taxon>Ecdysozoa</taxon>
        <taxon>Nematoda</taxon>
        <taxon>Chromadorea</taxon>
        <taxon>Rhabditida</taxon>
        <taxon>Tylenchina</taxon>
        <taxon>Panagrolaimomorpha</taxon>
        <taxon>Panagrolaimoidea</taxon>
        <taxon>Panagrolaimidae</taxon>
        <taxon>Panagrellus</taxon>
    </lineage>
</organism>
<feature type="binding site" evidence="11 12">
    <location>
        <position position="43"/>
    </location>
    <ligand>
        <name>ATP</name>
        <dbReference type="ChEBI" id="CHEBI:30616"/>
    </ligand>
</feature>
<dbReference type="SUPFAM" id="SSF56112">
    <property type="entry name" value="Protein kinase-like (PK-like)"/>
    <property type="match status" value="1"/>
</dbReference>
<reference evidence="16" key="1">
    <citation type="journal article" date="2013" name="Genetics">
        <title>The draft genome and transcriptome of Panagrellus redivivus are shaped by the harsh demands of a free-living lifestyle.</title>
        <authorList>
            <person name="Srinivasan J."/>
            <person name="Dillman A.R."/>
            <person name="Macchietto M.G."/>
            <person name="Heikkinen L."/>
            <person name="Lakso M."/>
            <person name="Fracchia K.M."/>
            <person name="Antoshechkin I."/>
            <person name="Mortazavi A."/>
            <person name="Wong G."/>
            <person name="Sternberg P.W."/>
        </authorList>
    </citation>
    <scope>NUCLEOTIDE SEQUENCE [LARGE SCALE GENOMIC DNA]</scope>
    <source>
        <strain evidence="16">MT8872</strain>
    </source>
</reference>
<accession>A0A7E4VGJ3</accession>
<evidence type="ECO:0000256" key="11">
    <source>
        <dbReference type="PIRSR" id="PIRSR038172-2"/>
    </source>
</evidence>
<feature type="region of interest" description="Disordered" evidence="13">
    <location>
        <begin position="444"/>
        <end position="477"/>
    </location>
</feature>
<dbReference type="Proteomes" id="UP000492821">
    <property type="component" value="Unassembled WGS sequence"/>
</dbReference>
<reference evidence="17" key="2">
    <citation type="submission" date="2020-10" db="UniProtKB">
        <authorList>
            <consortium name="WormBaseParasite"/>
        </authorList>
    </citation>
    <scope>IDENTIFICATION</scope>
</reference>
<dbReference type="InterPro" id="IPR011009">
    <property type="entry name" value="Kinase-like_dom_sf"/>
</dbReference>
<comment type="cofactor">
    <cofactor evidence="1 9">
        <name>Mg(2+)</name>
        <dbReference type="ChEBI" id="CHEBI:18420"/>
    </cofactor>
</comment>
<dbReference type="InterPro" id="IPR050629">
    <property type="entry name" value="STE20/SPS1-PAK"/>
</dbReference>
<keyword evidence="4" id="KW-0597">Phosphoprotein</keyword>
<dbReference type="WBParaSite" id="Pan_g20111.t1">
    <property type="protein sequence ID" value="Pan_g20111.t1"/>
    <property type="gene ID" value="Pan_g20111"/>
</dbReference>
<evidence type="ECO:0000313" key="17">
    <source>
        <dbReference type="WBParaSite" id="Pan_g20111.t1"/>
    </source>
</evidence>
<feature type="active site" description="Proton acceptor" evidence="10">
    <location>
        <position position="134"/>
    </location>
</feature>
<proteinExistence type="inferred from homology"/>
<comment type="similarity">
    <text evidence="2 9">Belongs to the protein kinase superfamily. STE Ser/Thr protein kinase family. STE20 subfamily.</text>
</comment>
<dbReference type="CDD" id="cd06613">
    <property type="entry name" value="STKc_MAP4K3_like"/>
    <property type="match status" value="1"/>
</dbReference>
<keyword evidence="5 9" id="KW-0808">Transferase</keyword>
<comment type="function">
    <text evidence="9">Serine/threonine kinase that plays a role in the response to environmental stress. Appears to act upstream of the JUN N-terminal pathway.</text>
</comment>
<evidence type="ECO:0000256" key="13">
    <source>
        <dbReference type="SAM" id="MobiDB-lite"/>
    </source>
</evidence>
<evidence type="ECO:0000313" key="16">
    <source>
        <dbReference type="Proteomes" id="UP000492821"/>
    </source>
</evidence>
<feature type="region of interest" description="Disordered" evidence="13">
    <location>
        <begin position="288"/>
        <end position="377"/>
    </location>
</feature>
<feature type="binding site" evidence="11">
    <location>
        <begin position="20"/>
        <end position="28"/>
    </location>
    <ligand>
        <name>ATP</name>
        <dbReference type="ChEBI" id="CHEBI:30616"/>
    </ligand>
</feature>
<dbReference type="FunFam" id="1.10.510.10:FF:000031">
    <property type="entry name" value="Mitogen-activated protein kinase kinase kinase kinase"/>
    <property type="match status" value="1"/>
</dbReference>
<dbReference type="InterPro" id="IPR017441">
    <property type="entry name" value="Protein_kinase_ATP_BS"/>
</dbReference>
<dbReference type="GO" id="GO:0005737">
    <property type="term" value="C:cytoplasm"/>
    <property type="evidence" value="ECO:0007669"/>
    <property type="project" value="TreeGrafter"/>
</dbReference>
<dbReference type="PANTHER" id="PTHR48012:SF18">
    <property type="entry name" value="HAPPYHOUR, ISOFORM A"/>
    <property type="match status" value="1"/>
</dbReference>
<dbReference type="PIRSF" id="PIRSF038172">
    <property type="entry name" value="MAPKKKK"/>
    <property type="match status" value="1"/>
</dbReference>
<dbReference type="GO" id="GO:0008349">
    <property type="term" value="F:MAP kinase kinase kinase kinase activity"/>
    <property type="evidence" value="ECO:0007669"/>
    <property type="project" value="InterPro"/>
</dbReference>
<feature type="domain" description="CNH" evidence="15">
    <location>
        <begin position="499"/>
        <end position="844"/>
    </location>
</feature>
<evidence type="ECO:0000256" key="9">
    <source>
        <dbReference type="PIRNR" id="PIRNR038172"/>
    </source>
</evidence>
<evidence type="ECO:0000256" key="5">
    <source>
        <dbReference type="ARBA" id="ARBA00022679"/>
    </source>
</evidence>
<evidence type="ECO:0000256" key="7">
    <source>
        <dbReference type="ARBA" id="ARBA00022777"/>
    </source>
</evidence>
<dbReference type="InterPro" id="IPR000719">
    <property type="entry name" value="Prot_kinase_dom"/>
</dbReference>
<dbReference type="PROSITE" id="PS50011">
    <property type="entry name" value="PROTEIN_KINASE_DOM"/>
    <property type="match status" value="1"/>
</dbReference>
<comment type="catalytic activity">
    <reaction evidence="9">
        <text>L-threonyl-[protein] + ATP = O-phospho-L-threonyl-[protein] + ADP + H(+)</text>
        <dbReference type="Rhea" id="RHEA:46608"/>
        <dbReference type="Rhea" id="RHEA-COMP:11060"/>
        <dbReference type="Rhea" id="RHEA-COMP:11605"/>
        <dbReference type="ChEBI" id="CHEBI:15378"/>
        <dbReference type="ChEBI" id="CHEBI:30013"/>
        <dbReference type="ChEBI" id="CHEBI:30616"/>
        <dbReference type="ChEBI" id="CHEBI:61977"/>
        <dbReference type="ChEBI" id="CHEBI:456216"/>
        <dbReference type="EC" id="2.7.11.1"/>
    </reaction>
</comment>
<keyword evidence="7 9" id="KW-0418">Kinase</keyword>
<comment type="catalytic activity">
    <reaction evidence="9">
        <text>L-seryl-[protein] + ATP = O-phospho-L-seryl-[protein] + ADP + H(+)</text>
        <dbReference type="Rhea" id="RHEA:17989"/>
        <dbReference type="Rhea" id="RHEA-COMP:9863"/>
        <dbReference type="Rhea" id="RHEA-COMP:11604"/>
        <dbReference type="ChEBI" id="CHEBI:15378"/>
        <dbReference type="ChEBI" id="CHEBI:29999"/>
        <dbReference type="ChEBI" id="CHEBI:30616"/>
        <dbReference type="ChEBI" id="CHEBI:83421"/>
        <dbReference type="ChEBI" id="CHEBI:456216"/>
        <dbReference type="EC" id="2.7.11.1"/>
    </reaction>
</comment>
<feature type="compositionally biased region" description="Basic and acidic residues" evidence="13">
    <location>
        <begin position="444"/>
        <end position="456"/>
    </location>
</feature>
<evidence type="ECO:0000256" key="6">
    <source>
        <dbReference type="ARBA" id="ARBA00022741"/>
    </source>
</evidence>
<evidence type="ECO:0000259" key="15">
    <source>
        <dbReference type="PROSITE" id="PS50219"/>
    </source>
</evidence>
<dbReference type="PANTHER" id="PTHR48012">
    <property type="entry name" value="STERILE20-LIKE KINASE, ISOFORM B-RELATED"/>
    <property type="match status" value="1"/>
</dbReference>
<keyword evidence="16" id="KW-1185">Reference proteome</keyword>
<keyword evidence="3 9" id="KW-0723">Serine/threonine-protein kinase</keyword>
<dbReference type="InterPro" id="IPR021160">
    <property type="entry name" value="MAPKKKK"/>
</dbReference>
<dbReference type="SMART" id="SM00036">
    <property type="entry name" value="CNH"/>
    <property type="match status" value="1"/>
</dbReference>
<protein>
    <recommendedName>
        <fullName evidence="9">Mitogen-activated protein kinase kinase kinase kinase</fullName>
        <ecNumber evidence="9">2.7.11.1</ecNumber>
    </recommendedName>
</protein>
<name>A0A7E4VGJ3_PANRE</name>
<evidence type="ECO:0000256" key="3">
    <source>
        <dbReference type="ARBA" id="ARBA00022527"/>
    </source>
</evidence>
<dbReference type="PROSITE" id="PS50219">
    <property type="entry name" value="CNH"/>
    <property type="match status" value="1"/>
</dbReference>
<dbReference type="EC" id="2.7.11.1" evidence="9"/>
<sequence length="941" mass="104605">MSAAISHADPTLDYELIQRVGIGSFGEVFKARHLRSDQLAAVKVVKLEQGDNFTVIQQEIHMLRDCVHPNIISYYASYFRRDKLWIVMEYCSGGSLQDIYQLSGPLLELQIAFVCRETLKGLAYLHRRGKVHRDIKGANILLTENGNVKLADFGVAAQITATLGKRKSFIGTPYWMAPEVASVEQRGGYGVECDIWAVGITAIEVAELQPPNFEFHPMQVLYMMTKSSYKPPRLKDKSRWSANMHDFVKCCLTKNPKKRPSPDKLLSSHNFVKGALSSRVTRELLDKLNNCGRPTPREENTTPTLVSPESLSEIPFDDDTSMSGLSRKPSIASSSSGDAEPVSNGYHPPIRGGMVMSNSQSHNGPFTDKGKNGTIVSDLKSSASHDAVLSEASAVSAPPVTTSKARARVEQALRLTAKSFKPKHNRTASLGSPPITLRTVDENHQPKHHRFSEFEPRAPQSHSDRPSTSSIPSTGILGLPPTPKVSMGACFFSIFHGAELEINCSATWVHPTTLHQYAVLGAEEGIYMLDLYELHESRLIQIYPSRCSWLYILDNVMMSQHGKTPYLYRHDLVQLVQQTVVAQKISKRMSKIPEVLKPKVLLATTRIPETKDVVQCCVRRSAINDNLYLCCSVPGAMLLYQWYPPQAQFMLIKRHDLERSSLKLAPTQPFELIFKDGQNSCDYPFVCHGVYRRIDEIGNEASGFDLQLVNFNDHGKVADFLLSSRDFDVFGASTLSMFTSRKFDFNPKLRISPVALRQLEKDTLMLVYDKQVVLLTTEGNLKAPGPIRTKLEFDFDVEYAVALSDSVLAFHRHGVQGRSFADGSVTQDLNDDSKEYSVVQDEPVITLKSRSSASFFPSTTPSSKTSTMDYSRASTLAFDATLKRPETDLDATLTPSSRPPSMLRINSTSPPHTPKSATPVSAYDLCILTGHVSTLEDDAID</sequence>
<dbReference type="PROSITE" id="PS00107">
    <property type="entry name" value="PROTEIN_KINASE_ATP"/>
    <property type="match status" value="1"/>
</dbReference>
<dbReference type="GO" id="GO:0005524">
    <property type="term" value="F:ATP binding"/>
    <property type="evidence" value="ECO:0007669"/>
    <property type="project" value="UniProtKB-UniRule"/>
</dbReference>